<protein>
    <submittedName>
        <fullName evidence="2">Uncharacterized protein</fullName>
    </submittedName>
</protein>
<evidence type="ECO:0000313" key="2">
    <source>
        <dbReference type="EMBL" id="QNT35577.1"/>
    </source>
</evidence>
<accession>A0A7H1KNR3</accession>
<name>A0A7H1KNR3_9EURY</name>
<organism evidence="2">
    <name type="scientific">uncultured Methanosarcinales archaeon</name>
    <dbReference type="NCBI Taxonomy" id="183757"/>
    <lineage>
        <taxon>Archaea</taxon>
        <taxon>Methanobacteriati</taxon>
        <taxon>Methanobacteriota</taxon>
        <taxon>Stenosarchaea group</taxon>
        <taxon>Methanomicrobia</taxon>
        <taxon>Methanosarcinales</taxon>
        <taxon>environmental samples</taxon>
    </lineage>
</organism>
<feature type="region of interest" description="Disordered" evidence="1">
    <location>
        <begin position="1"/>
        <end position="20"/>
    </location>
</feature>
<evidence type="ECO:0000256" key="1">
    <source>
        <dbReference type="SAM" id="MobiDB-lite"/>
    </source>
</evidence>
<sequence>MNDANLTDSADAHGSELPVQGTPGFLADASDIIWLGRGAYPGRKYFGKSQEELWIQISNLS</sequence>
<reference evidence="2" key="1">
    <citation type="submission" date="2020-07" db="EMBL/GenBank/DDBJ databases">
        <title>Unique genomic features of the anaerobic methanotrophic archaea.</title>
        <authorList>
            <person name="Chadwick G.L."/>
            <person name="Skennerton C.T."/>
            <person name="Laso-Perez R."/>
            <person name="Leu A.O."/>
            <person name="Speth D.R."/>
            <person name="Yu H."/>
            <person name="Morgan-Lang C."/>
            <person name="Hatzenpichler R."/>
            <person name="Goudeau D."/>
            <person name="Malmstrom R."/>
            <person name="Brazelton W.J."/>
            <person name="Woyke T."/>
            <person name="Hallam S.J."/>
            <person name="Tyson G.W."/>
            <person name="Wegener G."/>
            <person name="Boetius A."/>
            <person name="Orphan V."/>
        </authorList>
    </citation>
    <scope>NUCLEOTIDE SEQUENCE</scope>
</reference>
<proteinExistence type="predicted"/>
<dbReference type="EMBL" id="MT776526">
    <property type="protein sequence ID" value="QNT35577.1"/>
    <property type="molecule type" value="Genomic_DNA"/>
</dbReference>
<gene>
    <name evidence="2" type="ORF">HCAOCCDF_00025</name>
</gene>
<dbReference type="AlphaFoldDB" id="A0A7H1KNR3"/>